<sequence>MPRNMAPEDEVSRFLTDFKAKLDLYEVTYMRRDKNLQALASLDIRPFERTAYLRSLAVENYYRGPHYDQAGISDLWEFGIQVKGKEVYIKIQLGAFNRSTICISFHIAEFPMTYPYKKL</sequence>
<protein>
    <submittedName>
        <fullName evidence="1">Type II toxin-antitoxin system MqsR family toxin</fullName>
    </submittedName>
</protein>
<evidence type="ECO:0000313" key="2">
    <source>
        <dbReference type="Proteomes" id="UP001501175"/>
    </source>
</evidence>
<name>A0ABP8N4T7_9BACT</name>
<accession>A0ABP8N4T7</accession>
<reference evidence="2" key="1">
    <citation type="journal article" date="2019" name="Int. J. Syst. Evol. Microbiol.">
        <title>The Global Catalogue of Microorganisms (GCM) 10K type strain sequencing project: providing services to taxonomists for standard genome sequencing and annotation.</title>
        <authorList>
            <consortium name="The Broad Institute Genomics Platform"/>
            <consortium name="The Broad Institute Genome Sequencing Center for Infectious Disease"/>
            <person name="Wu L."/>
            <person name="Ma J."/>
        </authorList>
    </citation>
    <scope>NUCLEOTIDE SEQUENCE [LARGE SCALE GENOMIC DNA]</scope>
    <source>
        <strain evidence="2">JCM 17927</strain>
    </source>
</reference>
<keyword evidence="2" id="KW-1185">Reference proteome</keyword>
<proteinExistence type="predicted"/>
<dbReference type="Proteomes" id="UP001501175">
    <property type="component" value="Unassembled WGS sequence"/>
</dbReference>
<dbReference type="EMBL" id="BAABHD010000061">
    <property type="protein sequence ID" value="GAA4461360.1"/>
    <property type="molecule type" value="Genomic_DNA"/>
</dbReference>
<gene>
    <name evidence="1" type="ORF">GCM10023189_36810</name>
</gene>
<comment type="caution">
    <text evidence="1">The sequence shown here is derived from an EMBL/GenBank/DDBJ whole genome shotgun (WGS) entry which is preliminary data.</text>
</comment>
<organism evidence="1 2">
    <name type="scientific">Nibrella saemangeumensis</name>
    <dbReference type="NCBI Taxonomy" id="1084526"/>
    <lineage>
        <taxon>Bacteria</taxon>
        <taxon>Pseudomonadati</taxon>
        <taxon>Bacteroidota</taxon>
        <taxon>Cytophagia</taxon>
        <taxon>Cytophagales</taxon>
        <taxon>Spirosomataceae</taxon>
        <taxon>Nibrella</taxon>
    </lineage>
</organism>
<evidence type="ECO:0000313" key="1">
    <source>
        <dbReference type="EMBL" id="GAA4461360.1"/>
    </source>
</evidence>